<feature type="chain" id="PRO_5040180041" evidence="1">
    <location>
        <begin position="16"/>
        <end position="129"/>
    </location>
</feature>
<evidence type="ECO:0000313" key="2">
    <source>
        <dbReference type="EMBL" id="KAJ8367796.1"/>
    </source>
</evidence>
<keyword evidence="1" id="KW-0732">Signal</keyword>
<dbReference type="EMBL" id="JAINUF010000003">
    <property type="protein sequence ID" value="KAJ8367796.1"/>
    <property type="molecule type" value="Genomic_DNA"/>
</dbReference>
<protein>
    <submittedName>
        <fullName evidence="2">Uncharacterized protein</fullName>
    </submittedName>
</protein>
<accession>A0A9Q1FUC5</accession>
<sequence>MALLVLLSLPWPRTPCPPPHPASSLQSYSDPLFQADGDFIVGESFPLHYRAELSDQKAAAGCRRLDARCYPWALMCPVINITLCHLNCVPACQRIHPVTAKQDLIAESLLITLILYHTQMAKLVFKQII</sequence>
<dbReference type="AlphaFoldDB" id="A0A9Q1FUC5"/>
<feature type="signal peptide" evidence="1">
    <location>
        <begin position="1"/>
        <end position="15"/>
    </location>
</feature>
<keyword evidence="3" id="KW-1185">Reference proteome</keyword>
<organism evidence="2 3">
    <name type="scientific">Synaphobranchus kaupii</name>
    <name type="common">Kaup's arrowtooth eel</name>
    <dbReference type="NCBI Taxonomy" id="118154"/>
    <lineage>
        <taxon>Eukaryota</taxon>
        <taxon>Metazoa</taxon>
        <taxon>Chordata</taxon>
        <taxon>Craniata</taxon>
        <taxon>Vertebrata</taxon>
        <taxon>Euteleostomi</taxon>
        <taxon>Actinopterygii</taxon>
        <taxon>Neopterygii</taxon>
        <taxon>Teleostei</taxon>
        <taxon>Anguilliformes</taxon>
        <taxon>Synaphobranchidae</taxon>
        <taxon>Synaphobranchus</taxon>
    </lineage>
</organism>
<reference evidence="2" key="1">
    <citation type="journal article" date="2023" name="Science">
        <title>Genome structures resolve the early diversification of teleost fishes.</title>
        <authorList>
            <person name="Parey E."/>
            <person name="Louis A."/>
            <person name="Montfort J."/>
            <person name="Bouchez O."/>
            <person name="Roques C."/>
            <person name="Iampietro C."/>
            <person name="Lluch J."/>
            <person name="Castinel A."/>
            <person name="Donnadieu C."/>
            <person name="Desvignes T."/>
            <person name="Floi Bucao C."/>
            <person name="Jouanno E."/>
            <person name="Wen M."/>
            <person name="Mejri S."/>
            <person name="Dirks R."/>
            <person name="Jansen H."/>
            <person name="Henkel C."/>
            <person name="Chen W.J."/>
            <person name="Zahm M."/>
            <person name="Cabau C."/>
            <person name="Klopp C."/>
            <person name="Thompson A.W."/>
            <person name="Robinson-Rechavi M."/>
            <person name="Braasch I."/>
            <person name="Lecointre G."/>
            <person name="Bobe J."/>
            <person name="Postlethwait J.H."/>
            <person name="Berthelot C."/>
            <person name="Roest Crollius H."/>
            <person name="Guiguen Y."/>
        </authorList>
    </citation>
    <scope>NUCLEOTIDE SEQUENCE</scope>
    <source>
        <strain evidence="2">WJC10195</strain>
    </source>
</reference>
<comment type="caution">
    <text evidence="2">The sequence shown here is derived from an EMBL/GenBank/DDBJ whole genome shotgun (WGS) entry which is preliminary data.</text>
</comment>
<name>A0A9Q1FUC5_SYNKA</name>
<evidence type="ECO:0000256" key="1">
    <source>
        <dbReference type="SAM" id="SignalP"/>
    </source>
</evidence>
<proteinExistence type="predicted"/>
<dbReference type="Proteomes" id="UP001152622">
    <property type="component" value="Chromosome 3"/>
</dbReference>
<evidence type="ECO:0000313" key="3">
    <source>
        <dbReference type="Proteomes" id="UP001152622"/>
    </source>
</evidence>
<gene>
    <name evidence="2" type="ORF">SKAU_G00078240</name>
</gene>